<dbReference type="Gene3D" id="3.30.70.330">
    <property type="match status" value="1"/>
</dbReference>
<dbReference type="STRING" id="29845.A0A1V6S067"/>
<dbReference type="GO" id="GO:0003723">
    <property type="term" value="F:RNA binding"/>
    <property type="evidence" value="ECO:0007669"/>
    <property type="project" value="UniProtKB-UniRule"/>
</dbReference>
<feature type="region of interest" description="Disordered" evidence="3">
    <location>
        <begin position="631"/>
        <end position="726"/>
    </location>
</feature>
<keyword evidence="1 2" id="KW-0694">RNA-binding</keyword>
<organism evidence="5 6">
    <name type="scientific">Penicillium vulpinum</name>
    <dbReference type="NCBI Taxonomy" id="29845"/>
    <lineage>
        <taxon>Eukaryota</taxon>
        <taxon>Fungi</taxon>
        <taxon>Dikarya</taxon>
        <taxon>Ascomycota</taxon>
        <taxon>Pezizomycotina</taxon>
        <taxon>Eurotiomycetes</taxon>
        <taxon>Eurotiomycetidae</taxon>
        <taxon>Eurotiales</taxon>
        <taxon>Aspergillaceae</taxon>
        <taxon>Penicillium</taxon>
    </lineage>
</organism>
<dbReference type="PANTHER" id="PTHR23189">
    <property type="entry name" value="RNA RECOGNITION MOTIF-CONTAINING"/>
    <property type="match status" value="1"/>
</dbReference>
<feature type="compositionally biased region" description="Polar residues" evidence="3">
    <location>
        <begin position="7"/>
        <end position="23"/>
    </location>
</feature>
<feature type="region of interest" description="Disordered" evidence="3">
    <location>
        <begin position="156"/>
        <end position="191"/>
    </location>
</feature>
<feature type="region of interest" description="Disordered" evidence="3">
    <location>
        <begin position="459"/>
        <end position="498"/>
    </location>
</feature>
<dbReference type="Pfam" id="PF04059">
    <property type="entry name" value="RRM_2"/>
    <property type="match status" value="1"/>
</dbReference>
<dbReference type="SUPFAM" id="SSF54928">
    <property type="entry name" value="RNA-binding domain, RBD"/>
    <property type="match status" value="1"/>
</dbReference>
<feature type="domain" description="RRM" evidence="4">
    <location>
        <begin position="515"/>
        <end position="599"/>
    </location>
</feature>
<reference evidence="6" key="1">
    <citation type="journal article" date="2017" name="Nat. Microbiol.">
        <title>Global analysis of biosynthetic gene clusters reveals vast potential of secondary metabolite production in Penicillium species.</title>
        <authorList>
            <person name="Nielsen J.C."/>
            <person name="Grijseels S."/>
            <person name="Prigent S."/>
            <person name="Ji B."/>
            <person name="Dainat J."/>
            <person name="Nielsen K.F."/>
            <person name="Frisvad J.C."/>
            <person name="Workman M."/>
            <person name="Nielsen J."/>
        </authorList>
    </citation>
    <scope>NUCLEOTIDE SEQUENCE [LARGE SCALE GENOMIC DNA]</scope>
    <source>
        <strain evidence="6">IBT 29486</strain>
    </source>
</reference>
<sequence length="726" mass="79577">MERDLIAQSNMDKPPSTRGSPSEQLAAFTPMGYEAFAQRANPVSFAGMKTIRPTGDPFAGLSMEPRSGPSLPVSQITAANPTSGYARPAQKFERSDSSTQLAAPGAPGQANTQALTSQFQYSSISPQSVHTINAAQASDTSASQFNQSFASSQLPLAEAGSGGTRYTPYSSTHTRAHVGGSNNPLSDVQPGIANAQYSPYRQETGYEYNPNTGLVSSLFETIHDSAAGGTNASPGNIQRLGNPDNKAGRATEITASQSLSAGPPEATGKHRSFMAHYVPFDTSHRSIIAMFPITEYPSLEDVCLKHLSTRGMVSFSFGDLRDTVGAINKIRQVRPDWQIVPTTSQEIANFHGENGTKRAAFATVSQDGGFLLSVYAIPSQWTMRPMEVTVREVVASLGTLRTCKIIEQEAGMSRYYVEYFNVRHAVYAFSCLNGFKFDSLEFNVREAYGRGPVISHSRNSSCVSPQSPRTPHHLVSKENEVEENVNVSPASDDSGKSSANIVHPDRILQGLDVRSTVMIRNIPNKITVNELKSIIDESSYGKYDFLYLRMDFTHHCNVGYAFVNFGDPIDILNLMQAIVGKAWPDCISDKRAEVSYATLQGKEALVSKFRNSHVMTRPHAEQPRLFYLEGPQRGTEAPFPSPNDASKLRRSVASTTQQGLFSPRSRPPTTPRTDRARSQSQPWSQTPRGRGSFRTPQHSARRSVHYGPGEFSPMRPEDRQFISHRN</sequence>
<feature type="region of interest" description="Disordered" evidence="3">
    <location>
        <begin position="226"/>
        <end position="248"/>
    </location>
</feature>
<dbReference type="Proteomes" id="UP000191518">
    <property type="component" value="Unassembled WGS sequence"/>
</dbReference>
<feature type="region of interest" description="Disordered" evidence="3">
    <location>
        <begin position="1"/>
        <end position="24"/>
    </location>
</feature>
<feature type="compositionally biased region" description="Polar residues" evidence="3">
    <location>
        <begin position="459"/>
        <end position="469"/>
    </location>
</feature>
<evidence type="ECO:0000256" key="2">
    <source>
        <dbReference type="PROSITE-ProRule" id="PRU00176"/>
    </source>
</evidence>
<feature type="compositionally biased region" description="Polar residues" evidence="3">
    <location>
        <begin position="488"/>
        <end position="498"/>
    </location>
</feature>
<feature type="region of interest" description="Disordered" evidence="3">
    <location>
        <begin position="61"/>
        <end position="110"/>
    </location>
</feature>
<evidence type="ECO:0000313" key="6">
    <source>
        <dbReference type="Proteomes" id="UP000191518"/>
    </source>
</evidence>
<name>A0A1V6S067_9EURO</name>
<keyword evidence="6" id="KW-1185">Reference proteome</keyword>
<feature type="compositionally biased region" description="Basic and acidic residues" evidence="3">
    <location>
        <begin position="715"/>
        <end position="726"/>
    </location>
</feature>
<evidence type="ECO:0000259" key="4">
    <source>
        <dbReference type="PROSITE" id="PS50102"/>
    </source>
</evidence>
<dbReference type="InterPro" id="IPR000504">
    <property type="entry name" value="RRM_dom"/>
</dbReference>
<evidence type="ECO:0000313" key="5">
    <source>
        <dbReference type="EMBL" id="OQE07110.1"/>
    </source>
</evidence>
<protein>
    <recommendedName>
        <fullName evidence="4">RRM domain-containing protein</fullName>
    </recommendedName>
</protein>
<dbReference type="InterPro" id="IPR012677">
    <property type="entry name" value="Nucleotide-bd_a/b_plait_sf"/>
</dbReference>
<feature type="compositionally biased region" description="Polar residues" evidence="3">
    <location>
        <begin position="72"/>
        <end position="83"/>
    </location>
</feature>
<gene>
    <name evidence="5" type="ORF">PENVUL_c015G06801</name>
</gene>
<evidence type="ECO:0000256" key="3">
    <source>
        <dbReference type="SAM" id="MobiDB-lite"/>
    </source>
</evidence>
<comment type="caution">
    <text evidence="5">The sequence shown here is derived from an EMBL/GenBank/DDBJ whole genome shotgun (WGS) entry which is preliminary data.</text>
</comment>
<dbReference type="PROSITE" id="PS50102">
    <property type="entry name" value="RRM"/>
    <property type="match status" value="1"/>
</dbReference>
<proteinExistence type="predicted"/>
<dbReference type="AlphaFoldDB" id="A0A1V6S067"/>
<evidence type="ECO:0000256" key="1">
    <source>
        <dbReference type="ARBA" id="ARBA00022884"/>
    </source>
</evidence>
<accession>A0A1V6S067</accession>
<dbReference type="InterPro" id="IPR007201">
    <property type="entry name" value="Mei2-like_Rrm_C"/>
</dbReference>
<dbReference type="InterPro" id="IPR035979">
    <property type="entry name" value="RBD_domain_sf"/>
</dbReference>
<dbReference type="EMBL" id="MDYP01000015">
    <property type="protein sequence ID" value="OQE07110.1"/>
    <property type="molecule type" value="Genomic_DNA"/>
</dbReference>